<dbReference type="Proteomes" id="UP000789920">
    <property type="component" value="Unassembled WGS sequence"/>
</dbReference>
<organism evidence="1 2">
    <name type="scientific">Racocetra persica</name>
    <dbReference type="NCBI Taxonomy" id="160502"/>
    <lineage>
        <taxon>Eukaryota</taxon>
        <taxon>Fungi</taxon>
        <taxon>Fungi incertae sedis</taxon>
        <taxon>Mucoromycota</taxon>
        <taxon>Glomeromycotina</taxon>
        <taxon>Glomeromycetes</taxon>
        <taxon>Diversisporales</taxon>
        <taxon>Gigasporaceae</taxon>
        <taxon>Racocetra</taxon>
    </lineage>
</organism>
<evidence type="ECO:0000313" key="2">
    <source>
        <dbReference type="Proteomes" id="UP000789920"/>
    </source>
</evidence>
<reference evidence="1" key="1">
    <citation type="submission" date="2021-06" db="EMBL/GenBank/DDBJ databases">
        <authorList>
            <person name="Kallberg Y."/>
            <person name="Tangrot J."/>
            <person name="Rosling A."/>
        </authorList>
    </citation>
    <scope>NUCLEOTIDE SEQUENCE</scope>
    <source>
        <strain evidence="1">MA461A</strain>
    </source>
</reference>
<dbReference type="EMBL" id="CAJVQC010039401">
    <property type="protein sequence ID" value="CAG8768446.1"/>
    <property type="molecule type" value="Genomic_DNA"/>
</dbReference>
<name>A0ACA9QXW0_9GLOM</name>
<feature type="non-terminal residue" evidence="1">
    <location>
        <position position="1"/>
    </location>
</feature>
<accession>A0ACA9QXW0</accession>
<gene>
    <name evidence="1" type="ORF">RPERSI_LOCUS16103</name>
</gene>
<comment type="caution">
    <text evidence="1">The sequence shown here is derived from an EMBL/GenBank/DDBJ whole genome shotgun (WGS) entry which is preliminary data.</text>
</comment>
<evidence type="ECO:0000313" key="1">
    <source>
        <dbReference type="EMBL" id="CAG8768446.1"/>
    </source>
</evidence>
<proteinExistence type="predicted"/>
<protein>
    <submittedName>
        <fullName evidence="1">32542_t:CDS:1</fullName>
    </submittedName>
</protein>
<sequence>TSRIMEEHGVVIRVIGPYSHCGTAIVERFNKTLAKMLYKIQYSIESISSDPKLIRAWVKHLSK</sequence>
<feature type="non-terminal residue" evidence="1">
    <location>
        <position position="63"/>
    </location>
</feature>
<keyword evidence="2" id="KW-1185">Reference proteome</keyword>